<evidence type="ECO:0000256" key="1">
    <source>
        <dbReference type="ARBA" id="ARBA00023002"/>
    </source>
</evidence>
<dbReference type="Gene3D" id="3.20.20.30">
    <property type="entry name" value="Luciferase-like domain"/>
    <property type="match status" value="1"/>
</dbReference>
<protein>
    <submittedName>
        <fullName evidence="3">LLM class F420-dependent oxidoreductase</fullName>
    </submittedName>
</protein>
<organism evidence="3 4">
    <name type="scientific">Novosphingobium anseongense</name>
    <dbReference type="NCBI Taxonomy" id="3133436"/>
    <lineage>
        <taxon>Bacteria</taxon>
        <taxon>Pseudomonadati</taxon>
        <taxon>Pseudomonadota</taxon>
        <taxon>Alphaproteobacteria</taxon>
        <taxon>Sphingomonadales</taxon>
        <taxon>Sphingomonadaceae</taxon>
        <taxon>Novosphingobium</taxon>
    </lineage>
</organism>
<dbReference type="CDD" id="cd01097">
    <property type="entry name" value="Tetrahydromethanopterin_reductase"/>
    <property type="match status" value="1"/>
</dbReference>
<keyword evidence="1" id="KW-0560">Oxidoreductase</keyword>
<evidence type="ECO:0000259" key="2">
    <source>
        <dbReference type="Pfam" id="PF00296"/>
    </source>
</evidence>
<dbReference type="InterPro" id="IPR050564">
    <property type="entry name" value="F420-G6PD/mer"/>
</dbReference>
<dbReference type="RefSeq" id="WP_339589023.1">
    <property type="nucleotide sequence ID" value="NZ_JBBHJZ010000005.1"/>
</dbReference>
<dbReference type="InterPro" id="IPR011251">
    <property type="entry name" value="Luciferase-like_dom"/>
</dbReference>
<evidence type="ECO:0000313" key="4">
    <source>
        <dbReference type="Proteomes" id="UP001361239"/>
    </source>
</evidence>
<sequence length="344" mass="36822">MKLGLDIGYSGARLDLPMEAILRAEALGFDSIWTAESYGSDVFSPLAFIAARTSRIRLCSGIAQLAARTPANCAMVAQTIDALAGQGRVAVGLGVSGPQIVEGWYGQPWGKPSARLRDYVEIMRRIWRREGPVSYAGSEISLPYTGPGAAGLGKPLKSILHGNPDIPIYLGTSTPGNIRLTGEIADGWLSMHLTPDSLGAKLKLLEEGLARRGDGRTIEAMEIAGNVRVIVTEDVRAALDSAKATIALYVGGMGAQQKNFHKDAMVERGYGEAAERIQELFLAGRKEEALTAVPDEYVDEGALIGKEPRIAERFKTWRDAGFTVLRIGNPDAASMEAIARIANG</sequence>
<keyword evidence="4" id="KW-1185">Reference proteome</keyword>
<dbReference type="InterPro" id="IPR019951">
    <property type="entry name" value="F420_OxRdatse_Rv3520c_pred"/>
</dbReference>
<feature type="domain" description="Luciferase-like" evidence="2">
    <location>
        <begin position="13"/>
        <end position="323"/>
    </location>
</feature>
<dbReference type="InterPro" id="IPR036661">
    <property type="entry name" value="Luciferase-like_sf"/>
</dbReference>
<dbReference type="PANTHER" id="PTHR43244">
    <property type="match status" value="1"/>
</dbReference>
<evidence type="ECO:0000313" key="3">
    <source>
        <dbReference type="EMBL" id="MEJ5979084.1"/>
    </source>
</evidence>
<dbReference type="NCBIfam" id="TIGR03559">
    <property type="entry name" value="F420_Rv3520c"/>
    <property type="match status" value="1"/>
</dbReference>
<dbReference type="SUPFAM" id="SSF51679">
    <property type="entry name" value="Bacterial luciferase-like"/>
    <property type="match status" value="1"/>
</dbReference>
<comment type="caution">
    <text evidence="3">The sequence shown here is derived from an EMBL/GenBank/DDBJ whole genome shotgun (WGS) entry which is preliminary data.</text>
</comment>
<dbReference type="EMBL" id="JBBHJZ010000005">
    <property type="protein sequence ID" value="MEJ5979084.1"/>
    <property type="molecule type" value="Genomic_DNA"/>
</dbReference>
<gene>
    <name evidence="3" type="ORF">WG901_20695</name>
</gene>
<dbReference type="Proteomes" id="UP001361239">
    <property type="component" value="Unassembled WGS sequence"/>
</dbReference>
<dbReference type="Pfam" id="PF00296">
    <property type="entry name" value="Bac_luciferase"/>
    <property type="match status" value="1"/>
</dbReference>
<name>A0ABU8S2A1_9SPHN</name>
<dbReference type="PANTHER" id="PTHR43244:SF1">
    <property type="entry name" value="5,10-METHYLENETETRAHYDROMETHANOPTERIN REDUCTASE"/>
    <property type="match status" value="1"/>
</dbReference>
<proteinExistence type="predicted"/>
<reference evidence="3 4" key="1">
    <citation type="submission" date="2024-03" db="EMBL/GenBank/DDBJ databases">
        <authorList>
            <person name="Jo J.-H."/>
        </authorList>
    </citation>
    <scope>NUCLEOTIDE SEQUENCE [LARGE SCALE GENOMIC DNA]</scope>
    <source>
        <strain evidence="3 4">PS1R-30</strain>
    </source>
</reference>
<accession>A0ABU8S2A1</accession>